<feature type="compositionally biased region" description="Basic and acidic residues" evidence="1">
    <location>
        <begin position="177"/>
        <end position="188"/>
    </location>
</feature>
<feature type="compositionally biased region" description="Basic and acidic residues" evidence="1">
    <location>
        <begin position="204"/>
        <end position="213"/>
    </location>
</feature>
<dbReference type="EMBL" id="JAAALK010000286">
    <property type="protein sequence ID" value="KAG8062248.1"/>
    <property type="molecule type" value="Genomic_DNA"/>
</dbReference>
<dbReference type="Proteomes" id="UP000729402">
    <property type="component" value="Unassembled WGS sequence"/>
</dbReference>
<reference evidence="2" key="1">
    <citation type="journal article" date="2021" name="bioRxiv">
        <title>Whole Genome Assembly and Annotation of Northern Wild Rice, Zizania palustris L., Supports a Whole Genome Duplication in the Zizania Genus.</title>
        <authorList>
            <person name="Haas M."/>
            <person name="Kono T."/>
            <person name="Macchietto M."/>
            <person name="Millas R."/>
            <person name="McGilp L."/>
            <person name="Shao M."/>
            <person name="Duquette J."/>
            <person name="Hirsch C.N."/>
            <person name="Kimball J."/>
        </authorList>
    </citation>
    <scope>NUCLEOTIDE SEQUENCE</scope>
    <source>
        <tissue evidence="2">Fresh leaf tissue</tissue>
    </source>
</reference>
<sequence length="252" mass="26719">MGGLAKAMRHANPNGVAGDSVPDSSPSRRRDAKGLESRFRADDCGGIHSRSTSDGLSFGPGSSTGFGSVEWAGPLLVPLHDAVRPNGFGLQWPGNGDLRSTPWKAEVPVPLSIPIPGGGPLEVSSAGSTLPHLPVRFGHLRLHSPSSWEAEWARIGVGGEQFEDEMVKVGWSQSREKGNRVLDSDNEKNLGSNPDVPAKKRFLGKNDDSKGNLKVDGLGSSSHVVLSSEGLVEVDTKGFTEKNVDEVLADRL</sequence>
<organism evidence="2 3">
    <name type="scientific">Zizania palustris</name>
    <name type="common">Northern wild rice</name>
    <dbReference type="NCBI Taxonomy" id="103762"/>
    <lineage>
        <taxon>Eukaryota</taxon>
        <taxon>Viridiplantae</taxon>
        <taxon>Streptophyta</taxon>
        <taxon>Embryophyta</taxon>
        <taxon>Tracheophyta</taxon>
        <taxon>Spermatophyta</taxon>
        <taxon>Magnoliopsida</taxon>
        <taxon>Liliopsida</taxon>
        <taxon>Poales</taxon>
        <taxon>Poaceae</taxon>
        <taxon>BOP clade</taxon>
        <taxon>Oryzoideae</taxon>
        <taxon>Oryzeae</taxon>
        <taxon>Zizaniinae</taxon>
        <taxon>Zizania</taxon>
    </lineage>
</organism>
<dbReference type="AlphaFoldDB" id="A0A8J5S236"/>
<evidence type="ECO:0000313" key="3">
    <source>
        <dbReference type="Proteomes" id="UP000729402"/>
    </source>
</evidence>
<reference evidence="2" key="2">
    <citation type="submission" date="2021-02" db="EMBL/GenBank/DDBJ databases">
        <authorList>
            <person name="Kimball J.A."/>
            <person name="Haas M.W."/>
            <person name="Macchietto M."/>
            <person name="Kono T."/>
            <person name="Duquette J."/>
            <person name="Shao M."/>
        </authorList>
    </citation>
    <scope>NUCLEOTIDE SEQUENCE</scope>
    <source>
        <tissue evidence="2">Fresh leaf tissue</tissue>
    </source>
</reference>
<accession>A0A8J5S236</accession>
<name>A0A8J5S236_ZIZPA</name>
<feature type="region of interest" description="Disordered" evidence="1">
    <location>
        <begin position="177"/>
        <end position="219"/>
    </location>
</feature>
<feature type="region of interest" description="Disordered" evidence="1">
    <location>
        <begin position="1"/>
        <end position="59"/>
    </location>
</feature>
<proteinExistence type="predicted"/>
<comment type="caution">
    <text evidence="2">The sequence shown here is derived from an EMBL/GenBank/DDBJ whole genome shotgun (WGS) entry which is preliminary data.</text>
</comment>
<keyword evidence="3" id="KW-1185">Reference proteome</keyword>
<gene>
    <name evidence="2" type="ORF">GUJ93_ZPchr0003g17363</name>
</gene>
<evidence type="ECO:0000313" key="2">
    <source>
        <dbReference type="EMBL" id="KAG8062248.1"/>
    </source>
</evidence>
<protein>
    <submittedName>
        <fullName evidence="2">Uncharacterized protein</fullName>
    </submittedName>
</protein>
<feature type="compositionally biased region" description="Basic and acidic residues" evidence="1">
    <location>
        <begin position="26"/>
        <end position="45"/>
    </location>
</feature>
<evidence type="ECO:0000256" key="1">
    <source>
        <dbReference type="SAM" id="MobiDB-lite"/>
    </source>
</evidence>